<comment type="caution">
    <text evidence="3">The sequence shown here is derived from an EMBL/GenBank/DDBJ whole genome shotgun (WGS) entry which is preliminary data.</text>
</comment>
<keyword evidence="1" id="KW-0472">Membrane</keyword>
<feature type="transmembrane region" description="Helical" evidence="1">
    <location>
        <begin position="12"/>
        <end position="29"/>
    </location>
</feature>
<name>A0ABT2ZCC8_9RHOB</name>
<feature type="domain" description="DUF2061" evidence="2">
    <location>
        <begin position="8"/>
        <end position="59"/>
    </location>
</feature>
<evidence type="ECO:0000313" key="4">
    <source>
        <dbReference type="Proteomes" id="UP001652542"/>
    </source>
</evidence>
<organism evidence="3 4">
    <name type="scientific">Albidovulum marisflavi</name>
    <dbReference type="NCBI Taxonomy" id="2984159"/>
    <lineage>
        <taxon>Bacteria</taxon>
        <taxon>Pseudomonadati</taxon>
        <taxon>Pseudomonadota</taxon>
        <taxon>Alphaproteobacteria</taxon>
        <taxon>Rhodobacterales</taxon>
        <taxon>Paracoccaceae</taxon>
        <taxon>Albidovulum</taxon>
    </lineage>
</organism>
<dbReference type="Pfam" id="PF09834">
    <property type="entry name" value="DUF2061"/>
    <property type="match status" value="1"/>
</dbReference>
<keyword evidence="1" id="KW-1133">Transmembrane helix</keyword>
<proteinExistence type="predicted"/>
<reference evidence="3 4" key="1">
    <citation type="submission" date="2022-10" db="EMBL/GenBank/DDBJ databases">
        <title>Defluviimonas sp. nov., isolated from ocean surface water.</title>
        <authorList>
            <person name="He W."/>
            <person name="Wang L."/>
            <person name="Zhang D.-F."/>
        </authorList>
    </citation>
    <scope>NUCLEOTIDE SEQUENCE [LARGE SCALE GENOMIC DNA]</scope>
    <source>
        <strain evidence="3 4">WL0002</strain>
    </source>
</reference>
<dbReference type="InterPro" id="IPR018638">
    <property type="entry name" value="DUF2061_membrane"/>
</dbReference>
<keyword evidence="4" id="KW-1185">Reference proteome</keyword>
<gene>
    <name evidence="3" type="ORF">OEW28_09185</name>
</gene>
<evidence type="ECO:0000259" key="2">
    <source>
        <dbReference type="Pfam" id="PF09834"/>
    </source>
</evidence>
<protein>
    <submittedName>
        <fullName evidence="3">DUF2061 domain-containing protein</fullName>
    </submittedName>
</protein>
<sequence>METRKRTIMKAILWNLIGLASMALVGLLMTGSIAIGGAMAVVNTLIGFIAYVFYERVWAGIAWRRISILGGAHHG</sequence>
<accession>A0ABT2ZCC8</accession>
<dbReference type="Proteomes" id="UP001652542">
    <property type="component" value="Unassembled WGS sequence"/>
</dbReference>
<keyword evidence="1" id="KW-0812">Transmembrane</keyword>
<feature type="transmembrane region" description="Helical" evidence="1">
    <location>
        <begin position="35"/>
        <end position="54"/>
    </location>
</feature>
<evidence type="ECO:0000256" key="1">
    <source>
        <dbReference type="SAM" id="Phobius"/>
    </source>
</evidence>
<dbReference type="EMBL" id="JAOWKY010000002">
    <property type="protein sequence ID" value="MCV2868800.1"/>
    <property type="molecule type" value="Genomic_DNA"/>
</dbReference>
<evidence type="ECO:0000313" key="3">
    <source>
        <dbReference type="EMBL" id="MCV2868800.1"/>
    </source>
</evidence>